<reference evidence="6 7" key="2">
    <citation type="journal article" date="2021" name="Int. J. Syst. Evol. Microbiol.">
        <title>Isolation and Polyphasic Characterization of Desulfuromonas versatilis sp. Nov., an Electrogenic Bacteria Capable of Versatile Metabolism Isolated from a Graphene Oxide-Reducing Enrichment Culture.</title>
        <authorList>
            <person name="Xie L."/>
            <person name="Yoshida N."/>
            <person name="Ishii S."/>
            <person name="Meng L."/>
        </authorList>
    </citation>
    <scope>NUCLEOTIDE SEQUENCE [LARGE SCALE GENOMIC DNA]</scope>
    <source>
        <strain evidence="6 7">NIT-T3</strain>
    </source>
</reference>
<dbReference type="InterPro" id="IPR036869">
    <property type="entry name" value="J_dom_sf"/>
</dbReference>
<organism evidence="6 7">
    <name type="scientific">Desulfuromonas versatilis</name>
    <dbReference type="NCBI Taxonomy" id="2802975"/>
    <lineage>
        <taxon>Bacteria</taxon>
        <taxon>Pseudomonadati</taxon>
        <taxon>Thermodesulfobacteriota</taxon>
        <taxon>Desulfuromonadia</taxon>
        <taxon>Desulfuromonadales</taxon>
        <taxon>Desulfuromonadaceae</taxon>
        <taxon>Desulfuromonas</taxon>
    </lineage>
</organism>
<keyword evidence="7" id="KW-1185">Reference proteome</keyword>
<dbReference type="EMBL" id="AP024355">
    <property type="protein sequence ID" value="BCR03532.1"/>
    <property type="molecule type" value="Genomic_DNA"/>
</dbReference>
<evidence type="ECO:0000256" key="3">
    <source>
        <dbReference type="PROSITE-ProRule" id="PRU00339"/>
    </source>
</evidence>
<keyword evidence="3" id="KW-0802">TPR repeat</keyword>
<evidence type="ECO:0008006" key="8">
    <source>
        <dbReference type="Google" id="ProtNLM"/>
    </source>
</evidence>
<dbReference type="InterPro" id="IPR011006">
    <property type="entry name" value="CheY-like_superfamily"/>
</dbReference>
<dbReference type="InterPro" id="IPR011990">
    <property type="entry name" value="TPR-like_helical_dom_sf"/>
</dbReference>
<dbReference type="PROSITE" id="PS50076">
    <property type="entry name" value="DNAJ_2"/>
    <property type="match status" value="1"/>
</dbReference>
<feature type="repeat" description="TPR" evidence="3">
    <location>
        <begin position="512"/>
        <end position="545"/>
    </location>
</feature>
<dbReference type="Gene3D" id="1.10.287.110">
    <property type="entry name" value="DnaJ domain"/>
    <property type="match status" value="1"/>
</dbReference>
<dbReference type="PANTHER" id="PTHR44591:SF3">
    <property type="entry name" value="RESPONSE REGULATORY DOMAIN-CONTAINING PROTEIN"/>
    <property type="match status" value="1"/>
</dbReference>
<dbReference type="Pfam" id="PF00072">
    <property type="entry name" value="Response_reg"/>
    <property type="match status" value="1"/>
</dbReference>
<dbReference type="PROSITE" id="PS50110">
    <property type="entry name" value="RESPONSE_REGULATORY"/>
    <property type="match status" value="1"/>
</dbReference>
<evidence type="ECO:0000259" key="5">
    <source>
        <dbReference type="PROSITE" id="PS50110"/>
    </source>
</evidence>
<dbReference type="Gene3D" id="3.40.50.2300">
    <property type="match status" value="1"/>
</dbReference>
<feature type="domain" description="J" evidence="4">
    <location>
        <begin position="424"/>
        <end position="495"/>
    </location>
</feature>
<evidence type="ECO:0000313" key="6">
    <source>
        <dbReference type="EMBL" id="BCR03532.1"/>
    </source>
</evidence>
<dbReference type="PROSITE" id="PS50005">
    <property type="entry name" value="TPR"/>
    <property type="match status" value="1"/>
</dbReference>
<evidence type="ECO:0000256" key="1">
    <source>
        <dbReference type="ARBA" id="ARBA00022553"/>
    </source>
</evidence>
<proteinExistence type="predicted"/>
<dbReference type="RefSeq" id="WP_221251002.1">
    <property type="nucleotide sequence ID" value="NZ_AP024355.1"/>
</dbReference>
<evidence type="ECO:0000259" key="4">
    <source>
        <dbReference type="PROSITE" id="PS50076"/>
    </source>
</evidence>
<gene>
    <name evidence="6" type="ORF">DESUT3_06010</name>
</gene>
<evidence type="ECO:0000313" key="7">
    <source>
        <dbReference type="Proteomes" id="UP001319827"/>
    </source>
</evidence>
<dbReference type="Gene3D" id="1.25.40.10">
    <property type="entry name" value="Tetratricopeptide repeat domain"/>
    <property type="match status" value="1"/>
</dbReference>
<evidence type="ECO:0000256" key="2">
    <source>
        <dbReference type="PROSITE-ProRule" id="PRU00169"/>
    </source>
</evidence>
<keyword evidence="1 2" id="KW-0597">Phosphoprotein</keyword>
<dbReference type="SUPFAM" id="SSF52172">
    <property type="entry name" value="CheY-like"/>
    <property type="match status" value="1"/>
</dbReference>
<protein>
    <recommendedName>
        <fullName evidence="8">Response regulator receiver protein</fullName>
    </recommendedName>
</protein>
<dbReference type="SUPFAM" id="SSF46565">
    <property type="entry name" value="Chaperone J-domain"/>
    <property type="match status" value="1"/>
</dbReference>
<dbReference type="InterPro" id="IPR001789">
    <property type="entry name" value="Sig_transdc_resp-reg_receiver"/>
</dbReference>
<reference evidence="6 7" key="1">
    <citation type="journal article" date="2016" name="C (Basel)">
        <title>Selective Growth of and Electricity Production by Marine Exoelectrogenic Bacteria in Self-Aggregated Hydrogel of Microbially Reduced Graphene Oxide.</title>
        <authorList>
            <person name="Yoshida N."/>
            <person name="Goto Y."/>
            <person name="Miyata Y."/>
        </authorList>
    </citation>
    <scope>NUCLEOTIDE SEQUENCE [LARGE SCALE GENOMIC DNA]</scope>
    <source>
        <strain evidence="6 7">NIT-T3</strain>
    </source>
</reference>
<dbReference type="InterPro" id="IPR019734">
    <property type="entry name" value="TPR_rpt"/>
</dbReference>
<dbReference type="PANTHER" id="PTHR44591">
    <property type="entry name" value="STRESS RESPONSE REGULATOR PROTEIN 1"/>
    <property type="match status" value="1"/>
</dbReference>
<sequence>MKPRILIAEDNDSIAVALETLLRRQGLATERVDDGVKAMNSVLATPPDLLVLDLKLPGLHGIELLRKLRQDLRHQDLPVIVITGIYKGDKYARAAKALGASAYLEKPFRAAALLDEVHRALKTAAPTAETIDRHLVRAFLARFSGELQLSDGRSERSVYFLDGAPVALVPGFRYGDFGQYLRSRQLLSDAEYAYYSGPGQSRCEAVVHMGCLDYPEMVQAKLDYLSGELLQGFARGPMTATEKPCAAFEAAQPVTINLPQLLYQGYLKHPTHPACQALLQNHLNRYAATGANYHRFINFLSLPAPDKHLLKRFDGNRQLMECLEMKTAHLPLAQTLHALGMLALSEQPAAAQPQPDFPQRTQFNAIEEDANTPPAEPLESFSDLVETAAEAPLVPEASPLPAGGGDQGESAEIRRVFQGLKGKNYYEIFGMNQAKFSFEMLKERYFAFTRQFGPDTMMRLSGVDGRLVEDILATVSTAYNTLSDVVKKERYDELLGSDRIGLGQKGDERFQAQVQAQSGKVFIEMEEWDNAEKALQDACNIAPGNGDYLAHLAWAIYRNPKNAASRAVLEKSRQLLNSALTLERTGKGFAFKGWMLLEAGQDNLAEAEFSKALKLDARLSMARKGLRLLQEKREQQKKGLFRRIFS</sequence>
<dbReference type="InterPro" id="IPR001623">
    <property type="entry name" value="DnaJ_domain"/>
</dbReference>
<accession>A0ABN6DUV7</accession>
<dbReference type="InterPro" id="IPR050595">
    <property type="entry name" value="Bact_response_regulator"/>
</dbReference>
<name>A0ABN6DUV7_9BACT</name>
<dbReference type="Proteomes" id="UP001319827">
    <property type="component" value="Chromosome"/>
</dbReference>
<dbReference type="SUPFAM" id="SSF48452">
    <property type="entry name" value="TPR-like"/>
    <property type="match status" value="1"/>
</dbReference>
<dbReference type="CDD" id="cd00156">
    <property type="entry name" value="REC"/>
    <property type="match status" value="1"/>
</dbReference>
<dbReference type="SMART" id="SM00448">
    <property type="entry name" value="REC"/>
    <property type="match status" value="1"/>
</dbReference>
<feature type="modified residue" description="4-aspartylphosphate" evidence="2">
    <location>
        <position position="53"/>
    </location>
</feature>
<feature type="domain" description="Response regulatory" evidence="5">
    <location>
        <begin position="4"/>
        <end position="121"/>
    </location>
</feature>